<name>A0A061J5D5_TRYRA</name>
<comment type="caution">
    <text evidence="1">The sequence shown here is derived from an EMBL/GenBank/DDBJ whole genome shotgun (WGS) entry which is preliminary data.</text>
</comment>
<sequence>MELDVLGDEEVYARALQEARWDLLQGSNVESEWQQLQKRHSFFRDVVRDAGQQAKELASVMAATEFFLQRLLLCCKNNTAPSFIDPGKVKRWHDSLAVFISLYESSPVPTQARWVAEMRQRTGGAHDCNTMSVGSDERNSGCDCNKNGRVDKDDDDDGLFVNSRLKELVTQCVAVGRMWCSQCRGEDGMPVKERRAVSVMEAFAAPQTLDW</sequence>
<organism evidence="1 2">
    <name type="scientific">Trypanosoma rangeli SC58</name>
    <dbReference type="NCBI Taxonomy" id="429131"/>
    <lineage>
        <taxon>Eukaryota</taxon>
        <taxon>Discoba</taxon>
        <taxon>Euglenozoa</taxon>
        <taxon>Kinetoplastea</taxon>
        <taxon>Metakinetoplastina</taxon>
        <taxon>Trypanosomatida</taxon>
        <taxon>Trypanosomatidae</taxon>
        <taxon>Trypanosoma</taxon>
        <taxon>Herpetosoma</taxon>
    </lineage>
</organism>
<dbReference type="Proteomes" id="UP000031737">
    <property type="component" value="Unassembled WGS sequence"/>
</dbReference>
<gene>
    <name evidence="1" type="ORF">TRSC58_01641</name>
</gene>
<evidence type="ECO:0000313" key="2">
    <source>
        <dbReference type="Proteomes" id="UP000031737"/>
    </source>
</evidence>
<dbReference type="EMBL" id="AUPL01001641">
    <property type="protein sequence ID" value="ESL10623.1"/>
    <property type="molecule type" value="Genomic_DNA"/>
</dbReference>
<proteinExistence type="predicted"/>
<dbReference type="AlphaFoldDB" id="A0A061J5D5"/>
<keyword evidence="2" id="KW-1185">Reference proteome</keyword>
<accession>A0A061J5D5</accession>
<reference evidence="1 2" key="1">
    <citation type="submission" date="2013-07" db="EMBL/GenBank/DDBJ databases">
        <authorList>
            <person name="Stoco P.H."/>
            <person name="Wagner G."/>
            <person name="Gerber A."/>
            <person name="Zaha A."/>
            <person name="Thompson C."/>
            <person name="Bartholomeu D.C."/>
            <person name="Luckemeyer D.D."/>
            <person name="Bahia D."/>
            <person name="Loreto E."/>
            <person name="Prestes E.B."/>
            <person name="Lima F.M."/>
            <person name="Rodrigues-Luiz G."/>
            <person name="Vallejo G.A."/>
            <person name="Filho J.F."/>
            <person name="Monteiro K.M."/>
            <person name="Tyler K.M."/>
            <person name="de Almeida L.G."/>
            <person name="Ortiz M.F."/>
            <person name="Siervo M.A."/>
            <person name="de Moraes M.H."/>
            <person name="Cunha O.L."/>
            <person name="Mendonca-Neto R."/>
            <person name="Silva R."/>
            <person name="Teixeira S.M."/>
            <person name="Murta S.M."/>
            <person name="Sincero T.C."/>
            <person name="Mendes T.A."/>
            <person name="Urmenyi T.P."/>
            <person name="Silva V.G."/>
            <person name="da Rocha W.D."/>
            <person name="Andersson B."/>
            <person name="Romanha A.J."/>
            <person name="Steindel M."/>
            <person name="de Vasconcelos A.T."/>
            <person name="Grisard E.C."/>
        </authorList>
    </citation>
    <scope>NUCLEOTIDE SEQUENCE [LARGE SCALE GENOMIC DNA]</scope>
    <source>
        <strain evidence="1 2">SC58</strain>
    </source>
</reference>
<dbReference type="VEuPathDB" id="TriTrypDB:TRSC58_01641"/>
<protein>
    <submittedName>
        <fullName evidence="1">Uncharacterized protein</fullName>
    </submittedName>
</protein>
<evidence type="ECO:0000313" key="1">
    <source>
        <dbReference type="EMBL" id="ESL10623.1"/>
    </source>
</evidence>
<dbReference type="OrthoDB" id="273259at2759"/>